<evidence type="ECO:0000256" key="2">
    <source>
        <dbReference type="ARBA" id="ARBA00009751"/>
    </source>
</evidence>
<dbReference type="EMBL" id="JYDL01000130">
    <property type="protein sequence ID" value="KRX15462.1"/>
    <property type="molecule type" value="Genomic_DNA"/>
</dbReference>
<feature type="transmembrane region" description="Helical" evidence="8">
    <location>
        <begin position="498"/>
        <end position="518"/>
    </location>
</feature>
<dbReference type="GO" id="GO:0016020">
    <property type="term" value="C:membrane"/>
    <property type="evidence" value="ECO:0007669"/>
    <property type="project" value="UniProtKB-SubCell"/>
</dbReference>
<feature type="transmembrane region" description="Helical" evidence="8">
    <location>
        <begin position="67"/>
        <end position="89"/>
    </location>
</feature>
<gene>
    <name evidence="9" type="primary">ST7</name>
    <name evidence="9" type="ORF">T07_9491</name>
</gene>
<evidence type="ECO:0000256" key="3">
    <source>
        <dbReference type="ARBA" id="ARBA00022692"/>
    </source>
</evidence>
<dbReference type="Pfam" id="PF04184">
    <property type="entry name" value="ST7"/>
    <property type="match status" value="1"/>
</dbReference>
<evidence type="ECO:0000256" key="7">
    <source>
        <dbReference type="SAM" id="MobiDB-lite"/>
    </source>
</evidence>
<evidence type="ECO:0000256" key="1">
    <source>
        <dbReference type="ARBA" id="ARBA00004141"/>
    </source>
</evidence>
<accession>A0A0V0RLW6</accession>
<dbReference type="PANTHER" id="PTHR12745:SF6">
    <property type="entry name" value="PROTEIN ST7 HOMOLOG"/>
    <property type="match status" value="1"/>
</dbReference>
<keyword evidence="10" id="KW-1185">Reference proteome</keyword>
<feature type="transmembrane region" description="Helical" evidence="8">
    <location>
        <begin position="20"/>
        <end position="43"/>
    </location>
</feature>
<feature type="region of interest" description="Disordered" evidence="7">
    <location>
        <begin position="108"/>
        <end position="131"/>
    </location>
</feature>
<organism evidence="9 10">
    <name type="scientific">Trichinella nelsoni</name>
    <dbReference type="NCBI Taxonomy" id="6336"/>
    <lineage>
        <taxon>Eukaryota</taxon>
        <taxon>Metazoa</taxon>
        <taxon>Ecdysozoa</taxon>
        <taxon>Nematoda</taxon>
        <taxon>Enoplea</taxon>
        <taxon>Dorylaimia</taxon>
        <taxon>Trichinellida</taxon>
        <taxon>Trichinellidae</taxon>
        <taxon>Trichinella</taxon>
    </lineage>
</organism>
<dbReference type="Gene3D" id="1.25.40.10">
    <property type="entry name" value="Tetratricopeptide repeat domain"/>
    <property type="match status" value="1"/>
</dbReference>
<proteinExistence type="inferred from homology"/>
<evidence type="ECO:0000313" key="9">
    <source>
        <dbReference type="EMBL" id="KRX15462.1"/>
    </source>
</evidence>
<comment type="caution">
    <text evidence="9">The sequence shown here is derived from an EMBL/GenBank/DDBJ whole genome shotgun (WGS) entry which is preliminary data.</text>
</comment>
<dbReference type="AlphaFoldDB" id="A0A0V0RLW6"/>
<dbReference type="OrthoDB" id="5914722at2759"/>
<comment type="similarity">
    <text evidence="2">Belongs to the ST7 family.</text>
</comment>
<name>A0A0V0RLW6_9BILA</name>
<comment type="subcellular location">
    <subcellularLocation>
        <location evidence="1">Membrane</location>
        <topology evidence="1">Multi-pass membrane protein</topology>
    </subcellularLocation>
</comment>
<sequence length="565" mass="65258">MFIMFLDHLHFLMFDQLKSWITWSWTYLWVLWFALVMAVFHLLHVPVKLHELIQQATVIVNDVSPKYYIIVAATSSLVSGIILYCSSYVDSLATNSLSTWFPNQVRTDSSHENTGSEAEESNGSSLSDSSVPECKVWRNSMCLFRGAEYQRFTNMTGREALSYYDMNLSAQDHQNYFLCSIDAGKFEYETMQNAWRERDPKVRLELAHKALAHNQNCATALILLAEEECQTVFEAEQKFKLALKAAEDNFKKSHSLSYGLSMSSERESLHKRDTNVVVYIRRRLAMCARRFGRLKEAVKIMKDLIKEFPTMYVANVYENLIETLLEMQSYGEVQSILTRHDEFNLPKSATICYTAALLKVRLVAERFSPSVALKKGLTPAEMSAIEAIHRALEFNPHVPKYLLEMKALILPPEHILKRGDSEAIAYSFWHISHWQRVQGALDMLRGTYEGTFRAVSFHIEKAHLFYPYPACTEAADRELLPSWHELSVYPRKETPSSLLFASGLAFGTVILMILVHQFPKPATELFNLPVQWLIQPLKQTYEAMDKFFLYIFSLIEQTWLFKMFI</sequence>
<dbReference type="CDD" id="cd11557">
    <property type="entry name" value="ST7"/>
    <property type="match status" value="1"/>
</dbReference>
<evidence type="ECO:0000256" key="5">
    <source>
        <dbReference type="ARBA" id="ARBA00023136"/>
    </source>
</evidence>
<dbReference type="Proteomes" id="UP000054630">
    <property type="component" value="Unassembled WGS sequence"/>
</dbReference>
<evidence type="ECO:0000313" key="10">
    <source>
        <dbReference type="Proteomes" id="UP000054630"/>
    </source>
</evidence>
<evidence type="ECO:0000256" key="6">
    <source>
        <dbReference type="ARBA" id="ARBA00040270"/>
    </source>
</evidence>
<evidence type="ECO:0000256" key="8">
    <source>
        <dbReference type="SAM" id="Phobius"/>
    </source>
</evidence>
<reference evidence="9 10" key="1">
    <citation type="submission" date="2015-01" db="EMBL/GenBank/DDBJ databases">
        <title>Evolution of Trichinella species and genotypes.</title>
        <authorList>
            <person name="Korhonen P.K."/>
            <person name="Edoardo P."/>
            <person name="Giuseppe L.R."/>
            <person name="Gasser R.B."/>
        </authorList>
    </citation>
    <scope>NUCLEOTIDE SEQUENCE [LARGE SCALE GENOMIC DNA]</scope>
    <source>
        <strain evidence="9">ISS37</strain>
    </source>
</reference>
<protein>
    <recommendedName>
        <fullName evidence="6">Protein ST7 homolog</fullName>
    </recommendedName>
</protein>
<dbReference type="PANTHER" id="PTHR12745">
    <property type="entry name" value="SUPPRESSION OF TUMORIGENICITY 7"/>
    <property type="match status" value="1"/>
</dbReference>
<dbReference type="InterPro" id="IPR011990">
    <property type="entry name" value="TPR-like_helical_dom_sf"/>
</dbReference>
<keyword evidence="3 8" id="KW-0812">Transmembrane</keyword>
<feature type="compositionally biased region" description="Low complexity" evidence="7">
    <location>
        <begin position="121"/>
        <end position="130"/>
    </location>
</feature>
<evidence type="ECO:0000256" key="4">
    <source>
        <dbReference type="ARBA" id="ARBA00022989"/>
    </source>
</evidence>
<dbReference type="InterPro" id="IPR007311">
    <property type="entry name" value="ST7"/>
</dbReference>
<keyword evidence="5 8" id="KW-0472">Membrane</keyword>
<keyword evidence="4 8" id="KW-1133">Transmembrane helix</keyword>